<dbReference type="RefSeq" id="WP_046132464.1">
    <property type="nucleotide sequence ID" value="NZ_CP035232.1"/>
</dbReference>
<evidence type="ECO:0000256" key="4">
    <source>
        <dbReference type="PROSITE-ProRule" id="PRU00335"/>
    </source>
</evidence>
<feature type="DNA-binding region" description="H-T-H motif" evidence="4">
    <location>
        <begin position="29"/>
        <end position="48"/>
    </location>
</feature>
<feature type="domain" description="HTH tetR-type" evidence="5">
    <location>
        <begin position="6"/>
        <end position="66"/>
    </location>
</feature>
<proteinExistence type="predicted"/>
<sequence>MLKENDELNNRILETALSLFNEHGIEHVSMHKIAKTAEVGQATLYRRYANKSKLCIALMEKKFSRHQLELQTYLKNKRDQPVYERLLYLLVQLNLIVGEHLDWMRMLTTSGTLEETSRDVYSTCYYKKNHQLIYELLEEAKSKGETNITDIRLTSFMLASPISPELMFYLHDMGYSLREIAENFAKIQLDPLFAENGGTALRI</sequence>
<dbReference type="Proteomes" id="UP000288675">
    <property type="component" value="Chromosome"/>
</dbReference>
<dbReference type="SUPFAM" id="SSF46689">
    <property type="entry name" value="Homeodomain-like"/>
    <property type="match status" value="1"/>
</dbReference>
<reference evidence="6 7" key="1">
    <citation type="submission" date="2019-01" db="EMBL/GenBank/DDBJ databases">
        <title>Genome sequence of Bacillus glycinifermentans SRCM103574.</title>
        <authorList>
            <person name="Kong H.-J."/>
            <person name="Jeong S.-Y."/>
            <person name="Jeong D.-Y."/>
        </authorList>
    </citation>
    <scope>NUCLEOTIDE SEQUENCE [LARGE SCALE GENOMIC DNA]</scope>
    <source>
        <strain evidence="6 7">SRCM103574</strain>
    </source>
</reference>
<dbReference type="Gene3D" id="1.10.357.10">
    <property type="entry name" value="Tetracycline Repressor, domain 2"/>
    <property type="match status" value="1"/>
</dbReference>
<name>A0AAJ4D2V9_9BACI</name>
<dbReference type="InterPro" id="IPR036271">
    <property type="entry name" value="Tet_transcr_reg_TetR-rel_C_sf"/>
</dbReference>
<protein>
    <submittedName>
        <fullName evidence="6">TetR/AcrR family transcriptional regulator</fullName>
    </submittedName>
</protein>
<evidence type="ECO:0000313" key="6">
    <source>
        <dbReference type="EMBL" id="QAT65366.1"/>
    </source>
</evidence>
<dbReference type="InterPro" id="IPR001647">
    <property type="entry name" value="HTH_TetR"/>
</dbReference>
<dbReference type="PROSITE" id="PS50977">
    <property type="entry name" value="HTH_TETR_2"/>
    <property type="match status" value="1"/>
</dbReference>
<dbReference type="GeneID" id="82853179"/>
<dbReference type="PANTHER" id="PTHR30055">
    <property type="entry name" value="HTH-TYPE TRANSCRIPTIONAL REGULATOR RUTR"/>
    <property type="match status" value="1"/>
</dbReference>
<evidence type="ECO:0000256" key="2">
    <source>
        <dbReference type="ARBA" id="ARBA00023125"/>
    </source>
</evidence>
<organism evidence="6 7">
    <name type="scientific">Bacillus glycinifermentans</name>
    <dbReference type="NCBI Taxonomy" id="1664069"/>
    <lineage>
        <taxon>Bacteria</taxon>
        <taxon>Bacillati</taxon>
        <taxon>Bacillota</taxon>
        <taxon>Bacilli</taxon>
        <taxon>Bacillales</taxon>
        <taxon>Bacillaceae</taxon>
        <taxon>Bacillus</taxon>
    </lineage>
</organism>
<evidence type="ECO:0000256" key="3">
    <source>
        <dbReference type="ARBA" id="ARBA00023163"/>
    </source>
</evidence>
<dbReference type="InterPro" id="IPR009057">
    <property type="entry name" value="Homeodomain-like_sf"/>
</dbReference>
<keyword evidence="3" id="KW-0804">Transcription</keyword>
<dbReference type="PRINTS" id="PR00455">
    <property type="entry name" value="HTHTETR"/>
</dbReference>
<dbReference type="InterPro" id="IPR050109">
    <property type="entry name" value="HTH-type_TetR-like_transc_reg"/>
</dbReference>
<dbReference type="PANTHER" id="PTHR30055:SF234">
    <property type="entry name" value="HTH-TYPE TRANSCRIPTIONAL REGULATOR BETI"/>
    <property type="match status" value="1"/>
</dbReference>
<dbReference type="KEGG" id="bgy:BGLY_2138"/>
<keyword evidence="2 4" id="KW-0238">DNA-binding</keyword>
<gene>
    <name evidence="6" type="ORF">EQZ20_10855</name>
</gene>
<evidence type="ECO:0000259" key="5">
    <source>
        <dbReference type="PROSITE" id="PS50977"/>
    </source>
</evidence>
<dbReference type="EMBL" id="CP035232">
    <property type="protein sequence ID" value="QAT65366.1"/>
    <property type="molecule type" value="Genomic_DNA"/>
</dbReference>
<dbReference type="AlphaFoldDB" id="A0AAJ4D2V9"/>
<evidence type="ECO:0000313" key="7">
    <source>
        <dbReference type="Proteomes" id="UP000288675"/>
    </source>
</evidence>
<evidence type="ECO:0000256" key="1">
    <source>
        <dbReference type="ARBA" id="ARBA00023015"/>
    </source>
</evidence>
<accession>A0AAJ4D2V9</accession>
<dbReference type="GO" id="GO:0003700">
    <property type="term" value="F:DNA-binding transcription factor activity"/>
    <property type="evidence" value="ECO:0007669"/>
    <property type="project" value="TreeGrafter"/>
</dbReference>
<keyword evidence="1" id="KW-0805">Transcription regulation</keyword>
<dbReference type="GO" id="GO:0000976">
    <property type="term" value="F:transcription cis-regulatory region binding"/>
    <property type="evidence" value="ECO:0007669"/>
    <property type="project" value="TreeGrafter"/>
</dbReference>
<dbReference type="SUPFAM" id="SSF48498">
    <property type="entry name" value="Tetracyclin repressor-like, C-terminal domain"/>
    <property type="match status" value="1"/>
</dbReference>
<dbReference type="Gene3D" id="1.10.10.60">
    <property type="entry name" value="Homeodomain-like"/>
    <property type="match status" value="1"/>
</dbReference>
<dbReference type="Pfam" id="PF00440">
    <property type="entry name" value="TetR_N"/>
    <property type="match status" value="1"/>
</dbReference>